<keyword evidence="2" id="KW-1185">Reference proteome</keyword>
<dbReference type="Proteomes" id="UP000492821">
    <property type="component" value="Unassembled WGS sequence"/>
</dbReference>
<accession>A0A7E4USC2</accession>
<feature type="region of interest" description="Disordered" evidence="1">
    <location>
        <begin position="1"/>
        <end position="20"/>
    </location>
</feature>
<name>A0A7E4USC2_PANRE</name>
<reference evidence="2" key="1">
    <citation type="journal article" date="2013" name="Genetics">
        <title>The draft genome and transcriptome of Panagrellus redivivus are shaped by the harsh demands of a free-living lifestyle.</title>
        <authorList>
            <person name="Srinivasan J."/>
            <person name="Dillman A.R."/>
            <person name="Macchietto M.G."/>
            <person name="Heikkinen L."/>
            <person name="Lakso M."/>
            <person name="Fracchia K.M."/>
            <person name="Antoshechkin I."/>
            <person name="Mortazavi A."/>
            <person name="Wong G."/>
            <person name="Sternberg P.W."/>
        </authorList>
    </citation>
    <scope>NUCLEOTIDE SEQUENCE [LARGE SCALE GENOMIC DNA]</scope>
    <source>
        <strain evidence="2">MT8872</strain>
    </source>
</reference>
<dbReference type="WBParaSite" id="Pan_g119.t1">
    <property type="protein sequence ID" value="Pan_g119.t1"/>
    <property type="gene ID" value="Pan_g119"/>
</dbReference>
<evidence type="ECO:0000313" key="2">
    <source>
        <dbReference type="Proteomes" id="UP000492821"/>
    </source>
</evidence>
<evidence type="ECO:0000256" key="1">
    <source>
        <dbReference type="SAM" id="MobiDB-lite"/>
    </source>
</evidence>
<sequence length="96" mass="10777">GFHHAEGLSKEGRFTDAGNDAKDSELDLIGFINRTLLLSNNHVRIGNGTSSEQLERQSNTVFDFGFDGFTNVRPGPKRRRLCLRLWTRASQKVTLS</sequence>
<proteinExistence type="predicted"/>
<dbReference type="AlphaFoldDB" id="A0A7E4USC2"/>
<reference evidence="3" key="2">
    <citation type="submission" date="2020-10" db="UniProtKB">
        <authorList>
            <consortium name="WormBaseParasite"/>
        </authorList>
    </citation>
    <scope>IDENTIFICATION</scope>
</reference>
<protein>
    <submittedName>
        <fullName evidence="3">Pentapeptide repeat-containing protein</fullName>
    </submittedName>
</protein>
<evidence type="ECO:0000313" key="3">
    <source>
        <dbReference type="WBParaSite" id="Pan_g119.t1"/>
    </source>
</evidence>
<organism evidence="2 3">
    <name type="scientific">Panagrellus redivivus</name>
    <name type="common">Microworm</name>
    <dbReference type="NCBI Taxonomy" id="6233"/>
    <lineage>
        <taxon>Eukaryota</taxon>
        <taxon>Metazoa</taxon>
        <taxon>Ecdysozoa</taxon>
        <taxon>Nematoda</taxon>
        <taxon>Chromadorea</taxon>
        <taxon>Rhabditida</taxon>
        <taxon>Tylenchina</taxon>
        <taxon>Panagrolaimomorpha</taxon>
        <taxon>Panagrolaimoidea</taxon>
        <taxon>Panagrolaimidae</taxon>
        <taxon>Panagrellus</taxon>
    </lineage>
</organism>